<accession>A0A814A0X1</accession>
<dbReference type="AlphaFoldDB" id="A0A814A0X1"/>
<feature type="region of interest" description="Disordered" evidence="1">
    <location>
        <begin position="98"/>
        <end position="168"/>
    </location>
</feature>
<reference evidence="2" key="1">
    <citation type="submission" date="2021-02" db="EMBL/GenBank/DDBJ databases">
        <authorList>
            <person name="Nowell W R."/>
        </authorList>
    </citation>
    <scope>NUCLEOTIDE SEQUENCE</scope>
</reference>
<comment type="caution">
    <text evidence="2">The sequence shown here is derived from an EMBL/GenBank/DDBJ whole genome shotgun (WGS) entry which is preliminary data.</text>
</comment>
<proteinExistence type="predicted"/>
<feature type="compositionally biased region" description="Low complexity" evidence="1">
    <location>
        <begin position="138"/>
        <end position="151"/>
    </location>
</feature>
<dbReference type="EMBL" id="CAJNOG010000080">
    <property type="protein sequence ID" value="CAF0906909.1"/>
    <property type="molecule type" value="Genomic_DNA"/>
</dbReference>
<dbReference type="Proteomes" id="UP000663845">
    <property type="component" value="Unassembled WGS sequence"/>
</dbReference>
<evidence type="ECO:0000313" key="2">
    <source>
        <dbReference type="EMBL" id="CAF0906909.1"/>
    </source>
</evidence>
<feature type="compositionally biased region" description="Basic and acidic residues" evidence="1">
    <location>
        <begin position="158"/>
        <end position="167"/>
    </location>
</feature>
<gene>
    <name evidence="2" type="ORF">JYZ213_LOCUS10863</name>
</gene>
<name>A0A814A0X1_9BILA</name>
<organism evidence="2 3">
    <name type="scientific">Adineta steineri</name>
    <dbReference type="NCBI Taxonomy" id="433720"/>
    <lineage>
        <taxon>Eukaryota</taxon>
        <taxon>Metazoa</taxon>
        <taxon>Spiralia</taxon>
        <taxon>Gnathifera</taxon>
        <taxon>Rotifera</taxon>
        <taxon>Eurotatoria</taxon>
        <taxon>Bdelloidea</taxon>
        <taxon>Adinetida</taxon>
        <taxon>Adinetidae</taxon>
        <taxon>Adineta</taxon>
    </lineage>
</organism>
<sequence length="176" mass="20094">MYLSNSRLEYTIDAPVPDDKAHRAIIQDVLKERPVEENDIPSSIDPYSDHNSNNKTKLCKTISDPSKIRFYNPTQMNHMQFSSIRSQQQNLFPTFSTPYSQQTQFPARSPPTTITTDTSTSPIKECYPDNEHSDFYGSNNNATSISSASDTNELDNTDDQRQNDREPNVYLFSNLN</sequence>
<feature type="compositionally biased region" description="Low complexity" evidence="1">
    <location>
        <begin position="110"/>
        <end position="123"/>
    </location>
</feature>
<evidence type="ECO:0000256" key="1">
    <source>
        <dbReference type="SAM" id="MobiDB-lite"/>
    </source>
</evidence>
<evidence type="ECO:0000313" key="3">
    <source>
        <dbReference type="Proteomes" id="UP000663845"/>
    </source>
</evidence>
<protein>
    <submittedName>
        <fullName evidence="2">Uncharacterized protein</fullName>
    </submittedName>
</protein>